<dbReference type="CDD" id="cd18793">
    <property type="entry name" value="SF2_C_SNF"/>
    <property type="match status" value="1"/>
</dbReference>
<protein>
    <submittedName>
        <fullName evidence="3">Putative helicase</fullName>
    </submittedName>
</protein>
<keyword evidence="3" id="KW-0347">Helicase</keyword>
<proteinExistence type="predicted"/>
<dbReference type="PANTHER" id="PTHR10799">
    <property type="entry name" value="SNF2/RAD54 HELICASE FAMILY"/>
    <property type="match status" value="1"/>
</dbReference>
<evidence type="ECO:0000313" key="3">
    <source>
        <dbReference type="EMBL" id="QJA94162.1"/>
    </source>
</evidence>
<dbReference type="PROSITE" id="PS51192">
    <property type="entry name" value="HELICASE_ATP_BIND_1"/>
    <property type="match status" value="1"/>
</dbReference>
<accession>A0A6M3LKJ4</accession>
<dbReference type="Gene3D" id="3.40.50.10810">
    <property type="entry name" value="Tandem AAA-ATPase domain"/>
    <property type="match status" value="1"/>
</dbReference>
<name>A0A6M3LKJ4_9ZZZZ</name>
<dbReference type="SMART" id="SM00487">
    <property type="entry name" value="DEXDc"/>
    <property type="match status" value="1"/>
</dbReference>
<dbReference type="EMBL" id="MT143208">
    <property type="protein sequence ID" value="QJA94162.1"/>
    <property type="molecule type" value="Genomic_DNA"/>
</dbReference>
<keyword evidence="3" id="KW-0547">Nucleotide-binding</keyword>
<dbReference type="GO" id="GO:0004386">
    <property type="term" value="F:helicase activity"/>
    <property type="evidence" value="ECO:0007669"/>
    <property type="project" value="UniProtKB-KW"/>
</dbReference>
<feature type="domain" description="Helicase ATP-binding" evidence="2">
    <location>
        <begin position="22"/>
        <end position="203"/>
    </location>
</feature>
<dbReference type="InterPro" id="IPR027417">
    <property type="entry name" value="P-loop_NTPase"/>
</dbReference>
<evidence type="ECO:0000259" key="2">
    <source>
        <dbReference type="PROSITE" id="PS51192"/>
    </source>
</evidence>
<gene>
    <name evidence="3" type="ORF">MM415B03959_0010</name>
</gene>
<dbReference type="InterPro" id="IPR038718">
    <property type="entry name" value="SNF2-like_sf"/>
</dbReference>
<dbReference type="GO" id="GO:0016787">
    <property type="term" value="F:hydrolase activity"/>
    <property type="evidence" value="ECO:0007669"/>
    <property type="project" value="UniProtKB-KW"/>
</dbReference>
<sequence length="500" mass="58143">MKLPKNFNIVGTKLYPYQLESAVFGMVQPNTGLLLDLGLGKTLIAITIARYRIQQNNINKVLVICPSSLLYNWKAQIEKFSEYEALIVTSSDRSERALKALSRNHKFHIMNYESVYPLLRDLTIIKELGSKYEIGDLNILAGLHYKMIIFDESARYLKNFSTKRVAASTILADYADYKLILTGTLIANRPYDLWSQFRILDGGKTFFKNPYVFRNKFFDKIGYKKFNKLLLKKQYIPFFQKAIYSSCIRFTKQEVAPDLPEQIFHIVEIEMPKELKDIYESVKSKIMSEITTLEGTMELTIINILAKFIRLQQITSGFVSTGKGKEKELLHTPKLDALMEEVESIIENDEHVVIWCKFHKSIDMISNTLKSKKIKHSILDGRVTNKDEKYKRWKSYQEDENMHVFVGQKESGGFGIELFKMESSSEKYQHDITYEDTFSYDVSEQAQGRIHRLGQKSTCRYVNLLLKDTIDEKIYKSRLEKKKLIDEIMNVGPVNFLQEN</sequence>
<dbReference type="InterPro" id="IPR049730">
    <property type="entry name" value="SNF2/RAD54-like_C"/>
</dbReference>
<dbReference type="Gene3D" id="3.40.50.300">
    <property type="entry name" value="P-loop containing nucleotide triphosphate hydrolases"/>
    <property type="match status" value="1"/>
</dbReference>
<organism evidence="3">
    <name type="scientific">viral metagenome</name>
    <dbReference type="NCBI Taxonomy" id="1070528"/>
    <lineage>
        <taxon>unclassified sequences</taxon>
        <taxon>metagenomes</taxon>
        <taxon>organismal metagenomes</taxon>
    </lineage>
</organism>
<dbReference type="AlphaFoldDB" id="A0A6M3LKJ4"/>
<dbReference type="InterPro" id="IPR000330">
    <property type="entry name" value="SNF2_N"/>
</dbReference>
<dbReference type="SUPFAM" id="SSF52540">
    <property type="entry name" value="P-loop containing nucleoside triphosphate hydrolases"/>
    <property type="match status" value="2"/>
</dbReference>
<reference evidence="3" key="1">
    <citation type="submission" date="2020-03" db="EMBL/GenBank/DDBJ databases">
        <title>The deep terrestrial virosphere.</title>
        <authorList>
            <person name="Holmfeldt K."/>
            <person name="Nilsson E."/>
            <person name="Simone D."/>
            <person name="Lopez-Fernandez M."/>
            <person name="Wu X."/>
            <person name="de Brujin I."/>
            <person name="Lundin D."/>
            <person name="Andersson A."/>
            <person name="Bertilsson S."/>
            <person name="Dopson M."/>
        </authorList>
    </citation>
    <scope>NUCLEOTIDE SEQUENCE</scope>
    <source>
        <strain evidence="3">MM415B03959</strain>
    </source>
</reference>
<dbReference type="GO" id="GO:0005524">
    <property type="term" value="F:ATP binding"/>
    <property type="evidence" value="ECO:0007669"/>
    <property type="project" value="InterPro"/>
</dbReference>
<keyword evidence="1" id="KW-0378">Hydrolase</keyword>
<evidence type="ECO:0000256" key="1">
    <source>
        <dbReference type="ARBA" id="ARBA00022801"/>
    </source>
</evidence>
<dbReference type="Pfam" id="PF00176">
    <property type="entry name" value="SNF2-rel_dom"/>
    <property type="match status" value="1"/>
</dbReference>
<dbReference type="InterPro" id="IPR014001">
    <property type="entry name" value="Helicase_ATP-bd"/>
</dbReference>
<keyword evidence="3" id="KW-0067">ATP-binding</keyword>